<organism evidence="1 2">
    <name type="scientific">Strongylocentrotus purpuratus</name>
    <name type="common">Purple sea urchin</name>
    <dbReference type="NCBI Taxonomy" id="7668"/>
    <lineage>
        <taxon>Eukaryota</taxon>
        <taxon>Metazoa</taxon>
        <taxon>Echinodermata</taxon>
        <taxon>Eleutherozoa</taxon>
        <taxon>Echinozoa</taxon>
        <taxon>Echinoidea</taxon>
        <taxon>Euechinoidea</taxon>
        <taxon>Echinacea</taxon>
        <taxon>Camarodonta</taxon>
        <taxon>Echinidea</taxon>
        <taxon>Strongylocentrotidae</taxon>
        <taxon>Strongylocentrotus</taxon>
    </lineage>
</organism>
<dbReference type="KEGG" id="spu:115930027"/>
<accession>A0A7M7PTW8</accession>
<protein>
    <submittedName>
        <fullName evidence="1">Uncharacterized protein</fullName>
    </submittedName>
</protein>
<keyword evidence="2" id="KW-1185">Reference proteome</keyword>
<dbReference type="Proteomes" id="UP000007110">
    <property type="component" value="Unassembled WGS sequence"/>
</dbReference>
<dbReference type="RefSeq" id="XP_030856220.1">
    <property type="nucleotide sequence ID" value="XM_031000360.1"/>
</dbReference>
<evidence type="ECO:0000313" key="1">
    <source>
        <dbReference type="EnsemblMetazoa" id="XP_030856220"/>
    </source>
</evidence>
<dbReference type="AlphaFoldDB" id="A0A7M7PTW8"/>
<sequence>MSTVQYRLQSRKISQQLDNMKQEIACLARVVCDCQRGSLVVPDAHLDEPRPSSRPSTAILRLTMVTTPSPPSQGRSITPRRLSHPNLGVALGVASNPLQTTMFINDKVFELSSSQNDPLPKAINYISDSVGQLVTLNDSADLSGVARPGRLGFSQSRTRPNVNRQRRENLAFMKANGELRSPGPMPTVLTNARR</sequence>
<dbReference type="GeneID" id="115930027"/>
<dbReference type="InParanoid" id="A0A7M7PTW8"/>
<dbReference type="EnsemblMetazoa" id="XM_031000360">
    <property type="protein sequence ID" value="XP_030856220"/>
    <property type="gene ID" value="LOC115930027"/>
</dbReference>
<proteinExistence type="predicted"/>
<reference evidence="1" key="2">
    <citation type="submission" date="2021-01" db="UniProtKB">
        <authorList>
            <consortium name="EnsemblMetazoa"/>
        </authorList>
    </citation>
    <scope>IDENTIFICATION</scope>
</reference>
<reference evidence="2" key="1">
    <citation type="submission" date="2015-02" db="EMBL/GenBank/DDBJ databases">
        <title>Genome sequencing for Strongylocentrotus purpuratus.</title>
        <authorList>
            <person name="Murali S."/>
            <person name="Liu Y."/>
            <person name="Vee V."/>
            <person name="English A."/>
            <person name="Wang M."/>
            <person name="Skinner E."/>
            <person name="Han Y."/>
            <person name="Muzny D.M."/>
            <person name="Worley K.C."/>
            <person name="Gibbs R.A."/>
        </authorList>
    </citation>
    <scope>NUCLEOTIDE SEQUENCE</scope>
</reference>
<evidence type="ECO:0000313" key="2">
    <source>
        <dbReference type="Proteomes" id="UP000007110"/>
    </source>
</evidence>
<name>A0A7M7PTW8_STRPU</name>